<evidence type="ECO:0000313" key="2">
    <source>
        <dbReference type="EMBL" id="JAD38356.1"/>
    </source>
</evidence>
<keyword evidence="1" id="KW-1133">Transmembrane helix</keyword>
<feature type="transmembrane region" description="Helical" evidence="1">
    <location>
        <begin position="37"/>
        <end position="57"/>
    </location>
</feature>
<keyword evidence="1" id="KW-0812">Transmembrane</keyword>
<keyword evidence="1" id="KW-0472">Membrane</keyword>
<reference evidence="2" key="2">
    <citation type="journal article" date="2015" name="Data Brief">
        <title>Shoot transcriptome of the giant reed, Arundo donax.</title>
        <authorList>
            <person name="Barrero R.A."/>
            <person name="Guerrero F.D."/>
            <person name="Moolhuijzen P."/>
            <person name="Goolsby J.A."/>
            <person name="Tidwell J."/>
            <person name="Bellgard S.E."/>
            <person name="Bellgard M.I."/>
        </authorList>
    </citation>
    <scope>NUCLEOTIDE SEQUENCE</scope>
    <source>
        <tissue evidence="2">Shoot tissue taken approximately 20 cm above the soil surface</tissue>
    </source>
</reference>
<protein>
    <submittedName>
        <fullName evidence="2">Uncharacterized protein</fullName>
    </submittedName>
</protein>
<accession>A0A0A8ZHR9</accession>
<dbReference type="EMBL" id="GBRH01259539">
    <property type="protein sequence ID" value="JAD38356.1"/>
    <property type="molecule type" value="Transcribed_RNA"/>
</dbReference>
<dbReference type="AlphaFoldDB" id="A0A0A8ZHR9"/>
<evidence type="ECO:0000256" key="1">
    <source>
        <dbReference type="SAM" id="Phobius"/>
    </source>
</evidence>
<organism evidence="2">
    <name type="scientific">Arundo donax</name>
    <name type="common">Giant reed</name>
    <name type="synonym">Donax arundinaceus</name>
    <dbReference type="NCBI Taxonomy" id="35708"/>
    <lineage>
        <taxon>Eukaryota</taxon>
        <taxon>Viridiplantae</taxon>
        <taxon>Streptophyta</taxon>
        <taxon>Embryophyta</taxon>
        <taxon>Tracheophyta</taxon>
        <taxon>Spermatophyta</taxon>
        <taxon>Magnoliopsida</taxon>
        <taxon>Liliopsida</taxon>
        <taxon>Poales</taxon>
        <taxon>Poaceae</taxon>
        <taxon>PACMAD clade</taxon>
        <taxon>Arundinoideae</taxon>
        <taxon>Arundineae</taxon>
        <taxon>Arundo</taxon>
    </lineage>
</organism>
<sequence length="59" mass="6756">MACIFFSYGIMSCLRLGLLFIVPLIAWCAWVHKLRCMYCTVYLPIVHVPFLSTAMVLSL</sequence>
<proteinExistence type="predicted"/>
<name>A0A0A8ZHR9_ARUDO</name>
<reference evidence="2" key="1">
    <citation type="submission" date="2014-09" db="EMBL/GenBank/DDBJ databases">
        <authorList>
            <person name="Magalhaes I.L.F."/>
            <person name="Oliveira U."/>
            <person name="Santos F.R."/>
            <person name="Vidigal T.H.D.A."/>
            <person name="Brescovit A.D."/>
            <person name="Santos A.J."/>
        </authorList>
    </citation>
    <scope>NUCLEOTIDE SEQUENCE</scope>
    <source>
        <tissue evidence="2">Shoot tissue taken approximately 20 cm above the soil surface</tissue>
    </source>
</reference>
<feature type="transmembrane region" description="Helical" evidence="1">
    <location>
        <begin position="6"/>
        <end position="30"/>
    </location>
</feature>